<feature type="compositionally biased region" description="Basic and acidic residues" evidence="1">
    <location>
        <begin position="204"/>
        <end position="219"/>
    </location>
</feature>
<dbReference type="AlphaFoldDB" id="A0A6J4Q1Q6"/>
<evidence type="ECO:0000256" key="1">
    <source>
        <dbReference type="SAM" id="MobiDB-lite"/>
    </source>
</evidence>
<feature type="compositionally biased region" description="Basic and acidic residues" evidence="1">
    <location>
        <begin position="276"/>
        <end position="285"/>
    </location>
</feature>
<feature type="compositionally biased region" description="Basic and acidic residues" evidence="1">
    <location>
        <begin position="250"/>
        <end position="261"/>
    </location>
</feature>
<gene>
    <name evidence="2" type="ORF">AVDCRST_MAG80-537</name>
</gene>
<feature type="non-terminal residue" evidence="2">
    <location>
        <position position="373"/>
    </location>
</feature>
<feature type="compositionally biased region" description="Low complexity" evidence="1">
    <location>
        <begin position="338"/>
        <end position="352"/>
    </location>
</feature>
<dbReference type="EMBL" id="CADCVC010000048">
    <property type="protein sequence ID" value="CAA9430512.1"/>
    <property type="molecule type" value="Genomic_DNA"/>
</dbReference>
<feature type="compositionally biased region" description="Basic residues" evidence="1">
    <location>
        <begin position="220"/>
        <end position="235"/>
    </location>
</feature>
<feature type="region of interest" description="Disordered" evidence="1">
    <location>
        <begin position="85"/>
        <end position="373"/>
    </location>
</feature>
<proteinExistence type="predicted"/>
<feature type="compositionally biased region" description="Basic residues" evidence="1">
    <location>
        <begin position="328"/>
        <end position="337"/>
    </location>
</feature>
<protein>
    <submittedName>
        <fullName evidence="2">Uncharacterized protein</fullName>
    </submittedName>
</protein>
<name>A0A6J4Q1Q6_9ACTN</name>
<accession>A0A6J4Q1Q6</accession>
<feature type="region of interest" description="Disordered" evidence="1">
    <location>
        <begin position="1"/>
        <end position="68"/>
    </location>
</feature>
<sequence>DTSHNRFEPLSGCAVRARPRAPRSRGALTLRTRQRHRGFGSGAADSPDPGPGREPARPSEAPALSCAAGGLERRGLGIRAPGLHRFAAPLRSRQRLPGTCPRSSPQRPGFSRELSGAGGWYRGRGRESEPYRRRSGGYTEGRGALYHNHPRGGPALAGRGRRGDGPLHGLQPAAARERGARALSVGESGEGRGDPHAHQGAGLRLDHRPDRGDGPDLRPHLGRPRGPRGRVRFHLRRPDRFPGDSAVLRPDTRRRAPDPGRLRGLPDQSPGCSRHLRGDTPDRGACHLPDGHGPQRATPPGHGHTGRPGDGRPAGVRGRRPGRPDCGRRHRPARRALRQAFGRRPVPQGRPAARARRRTQGRARGIHDGPSPL</sequence>
<feature type="non-terminal residue" evidence="2">
    <location>
        <position position="1"/>
    </location>
</feature>
<evidence type="ECO:0000313" key="2">
    <source>
        <dbReference type="EMBL" id="CAA9430512.1"/>
    </source>
</evidence>
<organism evidence="2">
    <name type="scientific">uncultured Rubrobacteraceae bacterium</name>
    <dbReference type="NCBI Taxonomy" id="349277"/>
    <lineage>
        <taxon>Bacteria</taxon>
        <taxon>Bacillati</taxon>
        <taxon>Actinomycetota</taxon>
        <taxon>Rubrobacteria</taxon>
        <taxon>Rubrobacterales</taxon>
        <taxon>Rubrobacteraceae</taxon>
        <taxon>environmental samples</taxon>
    </lineage>
</organism>
<reference evidence="2" key="1">
    <citation type="submission" date="2020-02" db="EMBL/GenBank/DDBJ databases">
        <authorList>
            <person name="Meier V. D."/>
        </authorList>
    </citation>
    <scope>NUCLEOTIDE SEQUENCE</scope>
    <source>
        <strain evidence="2">AVDCRST_MAG80</strain>
    </source>
</reference>